<evidence type="ECO:0000313" key="3">
    <source>
        <dbReference type="EMBL" id="QKF51913.1"/>
    </source>
</evidence>
<gene>
    <name evidence="2" type="ORF">BBI10_02590</name>
    <name evidence="3" type="ORF">FX982_02888</name>
</gene>
<dbReference type="OrthoDB" id="6191410at2"/>
<dbReference type="Gene3D" id="3.40.50.150">
    <property type="entry name" value="Vaccinia Virus protein VP39"/>
    <property type="match status" value="1"/>
</dbReference>
<evidence type="ECO:0000313" key="4">
    <source>
        <dbReference type="Proteomes" id="UP000095143"/>
    </source>
</evidence>
<dbReference type="RefSeq" id="WP_065986459.1">
    <property type="nucleotide sequence ID" value="NZ_CP053746.1"/>
</dbReference>
<dbReference type="GO" id="GO:0032259">
    <property type="term" value="P:methylation"/>
    <property type="evidence" value="ECO:0007669"/>
    <property type="project" value="UniProtKB-KW"/>
</dbReference>
<organism evidence="2 4">
    <name type="scientific">Pseudomonas graminis</name>
    <dbReference type="NCBI Taxonomy" id="158627"/>
    <lineage>
        <taxon>Bacteria</taxon>
        <taxon>Pseudomonadati</taxon>
        <taxon>Pseudomonadota</taxon>
        <taxon>Gammaproteobacteria</taxon>
        <taxon>Pseudomonadales</taxon>
        <taxon>Pseudomonadaceae</taxon>
        <taxon>Pseudomonas</taxon>
    </lineage>
</organism>
<keyword evidence="2" id="KW-0808">Transferase</keyword>
<keyword evidence="5" id="KW-1185">Reference proteome</keyword>
<name>A0A1C2EEA2_9PSED</name>
<reference evidence="2 4" key="1">
    <citation type="submission" date="2016-08" db="EMBL/GenBank/DDBJ databases">
        <title>Whole genome sequence of Pseudomonas graminis strain UASWS1507, a potential biological control agent for agriculture.</title>
        <authorList>
            <person name="Crovadore J."/>
            <person name="Calmin G."/>
            <person name="Chablais R."/>
            <person name="Cochard B."/>
            <person name="Lefort F."/>
        </authorList>
    </citation>
    <scope>NUCLEOTIDE SEQUENCE [LARGE SCALE GENOMIC DNA]</scope>
    <source>
        <strain evidence="2 4">UASWS1507</strain>
    </source>
</reference>
<evidence type="ECO:0000313" key="2">
    <source>
        <dbReference type="EMBL" id="OCX25388.1"/>
    </source>
</evidence>
<evidence type="ECO:0000313" key="5">
    <source>
        <dbReference type="Proteomes" id="UP000501989"/>
    </source>
</evidence>
<reference evidence="3" key="3">
    <citation type="submission" date="2019-12" db="EMBL/GenBank/DDBJ databases">
        <title>endophytic bacteria associated with Panax ginseng seedlings.</title>
        <authorList>
            <person name="Park J.M."/>
            <person name="Shin R."/>
            <person name="Jo S.H."/>
        </authorList>
    </citation>
    <scope>NUCLEOTIDE SEQUENCE</scope>
    <source>
        <strain evidence="3">PgKB30</strain>
    </source>
</reference>
<protein>
    <submittedName>
        <fullName evidence="2">SAM-dependent methyltransferase</fullName>
    </submittedName>
</protein>
<dbReference type="Proteomes" id="UP000501989">
    <property type="component" value="Chromosome"/>
</dbReference>
<dbReference type="InterPro" id="IPR013216">
    <property type="entry name" value="Methyltransf_11"/>
</dbReference>
<dbReference type="KEGG" id="pgg:FX982_02888"/>
<dbReference type="InterPro" id="IPR029063">
    <property type="entry name" value="SAM-dependent_MTases_sf"/>
</dbReference>
<dbReference type="SUPFAM" id="SSF53335">
    <property type="entry name" value="S-adenosyl-L-methionine-dependent methyltransferases"/>
    <property type="match status" value="1"/>
</dbReference>
<dbReference type="GO" id="GO:0008757">
    <property type="term" value="F:S-adenosylmethionine-dependent methyltransferase activity"/>
    <property type="evidence" value="ECO:0007669"/>
    <property type="project" value="InterPro"/>
</dbReference>
<evidence type="ECO:0000259" key="1">
    <source>
        <dbReference type="Pfam" id="PF08241"/>
    </source>
</evidence>
<dbReference type="STRING" id="158627.BW687_06730"/>
<dbReference type="EMBL" id="CP053746">
    <property type="protein sequence ID" value="QKF51913.1"/>
    <property type="molecule type" value="Genomic_DNA"/>
</dbReference>
<accession>A0A1C2EEA2</accession>
<feature type="domain" description="Methyltransferase type 11" evidence="1">
    <location>
        <begin position="64"/>
        <end position="131"/>
    </location>
</feature>
<dbReference type="Proteomes" id="UP000095143">
    <property type="component" value="Unassembled WGS sequence"/>
</dbReference>
<dbReference type="EMBL" id="MDEN01000050">
    <property type="protein sequence ID" value="OCX25388.1"/>
    <property type="molecule type" value="Genomic_DNA"/>
</dbReference>
<dbReference type="Pfam" id="PF08241">
    <property type="entry name" value="Methyltransf_11"/>
    <property type="match status" value="1"/>
</dbReference>
<dbReference type="AlphaFoldDB" id="A0A1C2EEA2"/>
<keyword evidence="2" id="KW-0489">Methyltransferase</keyword>
<reference evidence="5" key="2">
    <citation type="submission" date="2019-12" db="EMBL/GenBank/DDBJ databases">
        <title>Endophytic bacteria associated with Panax ginseng seedlings.</title>
        <authorList>
            <person name="Park J.M."/>
            <person name="Shin R."/>
            <person name="Jo S.H."/>
        </authorList>
    </citation>
    <scope>NUCLEOTIDE SEQUENCE [LARGE SCALE GENOMIC DNA]</scope>
    <source>
        <strain evidence="5">PgKB30</strain>
    </source>
</reference>
<proteinExistence type="predicted"/>
<sequence length="252" mass="28095">MTDEAFAQADPEWLELISAARDWLSGPLGQLLLEEESRVLEQELERFFGGYLVHYGPSAQTPPAAKQVQRNVRLGAPLPGVEIVCEEQAWPLSEHAADVVVMQHGLDFCLSPHGLLREAASSVRPGGHLVIVGINPWSTWGIRHFFANDALRRARCISPSRVGDWLNLLGFALEKRRFGCYRPPLASPKWQARLAGLERLGDGWQSPGGGFYLLIARKMSVGLRPVRMPRREPMGKLLPLPMAKVNRRTPEP</sequence>